<evidence type="ECO:0000313" key="1">
    <source>
        <dbReference type="EMBL" id="KAK5974289.1"/>
    </source>
</evidence>
<feature type="non-terminal residue" evidence="1">
    <location>
        <position position="66"/>
    </location>
</feature>
<organism evidence="1 2">
    <name type="scientific">Trichostrongylus colubriformis</name>
    <name type="common">Black scour worm</name>
    <dbReference type="NCBI Taxonomy" id="6319"/>
    <lineage>
        <taxon>Eukaryota</taxon>
        <taxon>Metazoa</taxon>
        <taxon>Ecdysozoa</taxon>
        <taxon>Nematoda</taxon>
        <taxon>Chromadorea</taxon>
        <taxon>Rhabditida</taxon>
        <taxon>Rhabditina</taxon>
        <taxon>Rhabditomorpha</taxon>
        <taxon>Strongyloidea</taxon>
        <taxon>Trichostrongylidae</taxon>
        <taxon>Trichostrongylus</taxon>
    </lineage>
</organism>
<protein>
    <submittedName>
        <fullName evidence="1">Uncharacterized protein</fullName>
    </submittedName>
</protein>
<dbReference type="EMBL" id="WIXE01014452">
    <property type="protein sequence ID" value="KAK5974289.1"/>
    <property type="molecule type" value="Genomic_DNA"/>
</dbReference>
<name>A0AAN8FDR2_TRICO</name>
<comment type="caution">
    <text evidence="1">The sequence shown here is derived from an EMBL/GenBank/DDBJ whole genome shotgun (WGS) entry which is preliminary data.</text>
</comment>
<proteinExistence type="predicted"/>
<dbReference type="AlphaFoldDB" id="A0AAN8FDR2"/>
<gene>
    <name evidence="1" type="ORF">GCK32_021083</name>
</gene>
<keyword evidence="2" id="KW-1185">Reference proteome</keyword>
<accession>A0AAN8FDR2</accession>
<reference evidence="1 2" key="1">
    <citation type="submission" date="2019-10" db="EMBL/GenBank/DDBJ databases">
        <title>Assembly and Annotation for the nematode Trichostrongylus colubriformis.</title>
        <authorList>
            <person name="Martin J."/>
        </authorList>
    </citation>
    <scope>NUCLEOTIDE SEQUENCE [LARGE SCALE GENOMIC DNA]</scope>
    <source>
        <strain evidence="1">G859</strain>
        <tissue evidence="1">Whole worm</tissue>
    </source>
</reference>
<dbReference type="Proteomes" id="UP001331761">
    <property type="component" value="Unassembled WGS sequence"/>
</dbReference>
<sequence length="66" mass="7646">MCQTSTVFRDLVWGHLPTTVDLDMLVLTASSVLVLEPCQDWMWVLDGVWMSDQYRAWVKMSELVLV</sequence>
<evidence type="ECO:0000313" key="2">
    <source>
        <dbReference type="Proteomes" id="UP001331761"/>
    </source>
</evidence>